<dbReference type="InterPro" id="IPR012286">
    <property type="entry name" value="Tetrahaem_cytochrome"/>
</dbReference>
<evidence type="ECO:0000256" key="2">
    <source>
        <dbReference type="ARBA" id="ARBA00022448"/>
    </source>
</evidence>
<evidence type="ECO:0000256" key="3">
    <source>
        <dbReference type="ARBA" id="ARBA00022617"/>
    </source>
</evidence>
<dbReference type="GO" id="GO:0030313">
    <property type="term" value="C:cell envelope"/>
    <property type="evidence" value="ECO:0007669"/>
    <property type="project" value="UniProtKB-SubCell"/>
</dbReference>
<keyword evidence="5" id="KW-0249">Electron transport</keyword>
<evidence type="ECO:0000313" key="7">
    <source>
        <dbReference type="EMBL" id="QKF06838.1"/>
    </source>
</evidence>
<dbReference type="SUPFAM" id="SSF48695">
    <property type="entry name" value="Multiheme cytochromes"/>
    <property type="match status" value="1"/>
</dbReference>
<keyword evidence="4" id="KW-0479">Metal-binding</keyword>
<gene>
    <name evidence="7" type="ORF">HLV38_00920</name>
</gene>
<dbReference type="Proteomes" id="UP000503297">
    <property type="component" value="Chromosome"/>
</dbReference>
<comment type="subcellular location">
    <subcellularLocation>
        <location evidence="1">Cell envelope</location>
    </subcellularLocation>
</comment>
<accession>A0A6M8J576</accession>
<dbReference type="Pfam" id="PF14537">
    <property type="entry name" value="Cytochrom_c3_2"/>
    <property type="match status" value="1"/>
</dbReference>
<keyword evidence="2" id="KW-0813">Transport</keyword>
<proteinExistence type="predicted"/>
<keyword evidence="8" id="KW-1185">Reference proteome</keyword>
<dbReference type="RefSeq" id="WP_172165401.1">
    <property type="nucleotide sequence ID" value="NZ_CP053716.1"/>
</dbReference>
<dbReference type="EMBL" id="CP053716">
    <property type="protein sequence ID" value="QKF06838.1"/>
    <property type="molecule type" value="Genomic_DNA"/>
</dbReference>
<dbReference type="GO" id="GO:0046872">
    <property type="term" value="F:metal ion binding"/>
    <property type="evidence" value="ECO:0007669"/>
    <property type="project" value="UniProtKB-KW"/>
</dbReference>
<reference evidence="8" key="1">
    <citation type="submission" date="2020-05" db="EMBL/GenBank/DDBJ databases">
        <title>Novel species in genus Nocardioides.</title>
        <authorList>
            <person name="Zhang G."/>
        </authorList>
    </citation>
    <scope>NUCLEOTIDE SEQUENCE [LARGE SCALE GENOMIC DNA]</scope>
    <source>
        <strain evidence="8">zg-1050</strain>
    </source>
</reference>
<keyword evidence="3" id="KW-0349">Heme</keyword>
<evidence type="ECO:0000256" key="4">
    <source>
        <dbReference type="ARBA" id="ARBA00022723"/>
    </source>
</evidence>
<organism evidence="7 8">
    <name type="scientific">Berryella wangjianweii</name>
    <dbReference type="NCBI Taxonomy" id="2734634"/>
    <lineage>
        <taxon>Bacteria</taxon>
        <taxon>Bacillati</taxon>
        <taxon>Actinomycetota</taxon>
        <taxon>Coriobacteriia</taxon>
        <taxon>Eggerthellales</taxon>
        <taxon>Eggerthellaceae</taxon>
        <taxon>Berryella</taxon>
    </lineage>
</organism>
<evidence type="ECO:0000256" key="1">
    <source>
        <dbReference type="ARBA" id="ARBA00004196"/>
    </source>
</evidence>
<protein>
    <submittedName>
        <fullName evidence="7">Salivary glue protein Sgs-3</fullName>
    </submittedName>
</protein>
<dbReference type="InterPro" id="IPR036280">
    <property type="entry name" value="Multihaem_cyt_sf"/>
</dbReference>
<name>A0A6M8J576_9ACTN</name>
<dbReference type="AlphaFoldDB" id="A0A6M8J576"/>
<keyword evidence="6" id="KW-0408">Iron</keyword>
<dbReference type="Gene3D" id="1.10.1130.10">
    <property type="entry name" value="Flavocytochrome C3, Chain A"/>
    <property type="match status" value="1"/>
</dbReference>
<evidence type="ECO:0000256" key="6">
    <source>
        <dbReference type="ARBA" id="ARBA00023004"/>
    </source>
</evidence>
<dbReference type="KEGG" id="bwa:HLV38_00920"/>
<evidence type="ECO:0000313" key="8">
    <source>
        <dbReference type="Proteomes" id="UP000503297"/>
    </source>
</evidence>
<sequence length="244" mass="27247">MTDKNTVGEGAASASPKKKGLKLTPRKLTVAGVAAVVIAVGGFAFWEWHETPQFCAAICHNMDPYLETYMQEDNVPGTDKYGNPVSDTSAMLATRHRENPSTTRPEMRCMACHHPVLAEQVSEVVMQVSGNYYDPLTERVGNDLTHWEGIKSTQFCANENCHSYLMDENGDINRDKLESITVSRKFNPHAQHHPDMQLECTECHKGHRASVMVCSGCHEDAEMPSGWVSYDEGQKILERAYGKR</sequence>
<evidence type="ECO:0000256" key="5">
    <source>
        <dbReference type="ARBA" id="ARBA00022982"/>
    </source>
</evidence>